<evidence type="ECO:0000313" key="2">
    <source>
        <dbReference type="Proteomes" id="UP000053268"/>
    </source>
</evidence>
<keyword evidence="2" id="KW-1185">Reference proteome</keyword>
<dbReference type="EMBL" id="KQ459299">
    <property type="protein sequence ID" value="KPJ01933.1"/>
    <property type="molecule type" value="Genomic_DNA"/>
</dbReference>
<reference evidence="1 2" key="1">
    <citation type="journal article" date="2015" name="Nat. Commun.">
        <title>Outbred genome sequencing and CRISPR/Cas9 gene editing in butterflies.</title>
        <authorList>
            <person name="Li X."/>
            <person name="Fan D."/>
            <person name="Zhang W."/>
            <person name="Liu G."/>
            <person name="Zhang L."/>
            <person name="Zhao L."/>
            <person name="Fang X."/>
            <person name="Chen L."/>
            <person name="Dong Y."/>
            <person name="Chen Y."/>
            <person name="Ding Y."/>
            <person name="Zhao R."/>
            <person name="Feng M."/>
            <person name="Zhu Y."/>
            <person name="Feng Y."/>
            <person name="Jiang X."/>
            <person name="Zhu D."/>
            <person name="Xiang H."/>
            <person name="Feng X."/>
            <person name="Li S."/>
            <person name="Wang J."/>
            <person name="Zhang G."/>
            <person name="Kronforst M.R."/>
            <person name="Wang W."/>
        </authorList>
    </citation>
    <scope>NUCLEOTIDE SEQUENCE [LARGE SCALE GENOMIC DNA]</scope>
    <source>
        <strain evidence="1">Ya'a_city_454_Px</strain>
        <tissue evidence="1">Whole body</tissue>
    </source>
</reference>
<gene>
    <name evidence="1" type="ORF">RR46_05142</name>
</gene>
<accession>A0A194Q8T5</accession>
<protein>
    <submittedName>
        <fullName evidence="1">Uncharacterized protein</fullName>
    </submittedName>
</protein>
<sequence>MVIKPRTKWMGLSNTRCSNSSVGRGGGGAEPTGAALLAGGGLWAPPRRRCAPEPSAGVGLSRYRSLPRGAASIVAHCSPTDDRRTTDSGKRHGSVVTASVCAMLGR</sequence>
<name>A0A194Q8T5_PAPXU</name>
<organism evidence="1 2">
    <name type="scientific">Papilio xuthus</name>
    <name type="common">Asian swallowtail butterfly</name>
    <dbReference type="NCBI Taxonomy" id="66420"/>
    <lineage>
        <taxon>Eukaryota</taxon>
        <taxon>Metazoa</taxon>
        <taxon>Ecdysozoa</taxon>
        <taxon>Arthropoda</taxon>
        <taxon>Hexapoda</taxon>
        <taxon>Insecta</taxon>
        <taxon>Pterygota</taxon>
        <taxon>Neoptera</taxon>
        <taxon>Endopterygota</taxon>
        <taxon>Lepidoptera</taxon>
        <taxon>Glossata</taxon>
        <taxon>Ditrysia</taxon>
        <taxon>Papilionoidea</taxon>
        <taxon>Papilionidae</taxon>
        <taxon>Papilioninae</taxon>
        <taxon>Papilio</taxon>
    </lineage>
</organism>
<proteinExistence type="predicted"/>
<evidence type="ECO:0000313" key="1">
    <source>
        <dbReference type="EMBL" id="KPJ01933.1"/>
    </source>
</evidence>
<dbReference type="AlphaFoldDB" id="A0A194Q8T5"/>
<dbReference type="Proteomes" id="UP000053268">
    <property type="component" value="Unassembled WGS sequence"/>
</dbReference>